<feature type="region of interest" description="Disordered" evidence="1">
    <location>
        <begin position="23"/>
        <end position="56"/>
    </location>
</feature>
<name>A0ABR4ZDD5_9NOCA</name>
<keyword evidence="3" id="KW-1185">Reference proteome</keyword>
<dbReference type="Pfam" id="PF19730">
    <property type="entry name" value="DUF6221"/>
    <property type="match status" value="1"/>
</dbReference>
<dbReference type="EMBL" id="JNFP01000026">
    <property type="protein sequence ID" value="KIA63019.1"/>
    <property type="molecule type" value="Genomic_DNA"/>
</dbReference>
<dbReference type="InterPro" id="IPR046193">
    <property type="entry name" value="DUF6221"/>
</dbReference>
<evidence type="ECO:0000256" key="1">
    <source>
        <dbReference type="SAM" id="MobiDB-lite"/>
    </source>
</evidence>
<evidence type="ECO:0000313" key="3">
    <source>
        <dbReference type="Proteomes" id="UP000031364"/>
    </source>
</evidence>
<comment type="caution">
    <text evidence="2">The sequence shown here is derived from an EMBL/GenBank/DDBJ whole genome shotgun (WGS) entry which is preliminary data.</text>
</comment>
<sequence>MTATRPPFWQAFVDHEELLEKKRAERSAAARPVVAAPPIEPDKPERRSLRDRVGTGRPWSARSAWRYGGDRIQRTHRSGSGRIQIVTIEDVLARLLAGLEKDERIATATSGTSAEREWVYAEGRVSDTGEYGGLHAETHDPRDGVHIARHDPDRVLRHVEAIRKVIAERDRLAAEGAARDNAFAEATVDGIEIALAILAGIYTEPAEGAAVSPPPGLNSFPRRAVGGVDPNKLVSAIMKVVYEGGEVDLQTANYLAGRATSDLFVWLVEELNEVRQRASVPPLANPSEPADETEAT</sequence>
<dbReference type="Proteomes" id="UP000031364">
    <property type="component" value="Unassembled WGS sequence"/>
</dbReference>
<dbReference type="RefSeq" id="WP_043673628.1">
    <property type="nucleotide sequence ID" value="NZ_BDCI01000004.1"/>
</dbReference>
<feature type="compositionally biased region" description="Basic and acidic residues" evidence="1">
    <location>
        <begin position="40"/>
        <end position="54"/>
    </location>
</feature>
<proteinExistence type="predicted"/>
<reference evidence="2 3" key="1">
    <citation type="journal article" date="2014" name="Int. J. Syst. Evol. Microbiol.">
        <title>Nocardia vulneris sp. nov., isolated from wounds of human patients in North America.</title>
        <authorList>
            <person name="Lasker B.A."/>
            <person name="Bell M."/>
            <person name="Klenk H.P."/>
            <person name="Sproer C."/>
            <person name="Schumann C."/>
            <person name="Schumann P."/>
            <person name="Brown J.M."/>
        </authorList>
    </citation>
    <scope>NUCLEOTIDE SEQUENCE [LARGE SCALE GENOMIC DNA]</scope>
    <source>
        <strain evidence="2 3">W9851</strain>
    </source>
</reference>
<protein>
    <submittedName>
        <fullName evidence="2">Uncharacterized protein</fullName>
    </submittedName>
</protein>
<gene>
    <name evidence="2" type="ORF">FG87_21895</name>
</gene>
<accession>A0ABR4ZDD5</accession>
<evidence type="ECO:0000313" key="2">
    <source>
        <dbReference type="EMBL" id="KIA63019.1"/>
    </source>
</evidence>
<feature type="region of interest" description="Disordered" evidence="1">
    <location>
        <begin position="277"/>
        <end position="296"/>
    </location>
</feature>
<organism evidence="2 3">
    <name type="scientific">Nocardia vulneris</name>
    <dbReference type="NCBI Taxonomy" id="1141657"/>
    <lineage>
        <taxon>Bacteria</taxon>
        <taxon>Bacillati</taxon>
        <taxon>Actinomycetota</taxon>
        <taxon>Actinomycetes</taxon>
        <taxon>Mycobacteriales</taxon>
        <taxon>Nocardiaceae</taxon>
        <taxon>Nocardia</taxon>
    </lineage>
</organism>